<feature type="chain" id="PRO_5040236119" evidence="1">
    <location>
        <begin position="17"/>
        <end position="141"/>
    </location>
</feature>
<gene>
    <name evidence="2" type="ORF">NE237_017272</name>
</gene>
<sequence length="141" mass="15337">MATGVVGFSSLGLIFAVFREYGFFCAMDASEEQDVACWERNSSLSSTAANTAYSHIAARKNHGLIRAQSIDCVGTRLPRPENLLKLAEAACTIPTETTGELVEINAMMFTLPELISSSLEETYHLSKSQGHDRHGIATCHI</sequence>
<organism evidence="2 3">
    <name type="scientific">Protea cynaroides</name>
    <dbReference type="NCBI Taxonomy" id="273540"/>
    <lineage>
        <taxon>Eukaryota</taxon>
        <taxon>Viridiplantae</taxon>
        <taxon>Streptophyta</taxon>
        <taxon>Embryophyta</taxon>
        <taxon>Tracheophyta</taxon>
        <taxon>Spermatophyta</taxon>
        <taxon>Magnoliopsida</taxon>
        <taxon>Proteales</taxon>
        <taxon>Proteaceae</taxon>
        <taxon>Protea</taxon>
    </lineage>
</organism>
<dbReference type="Proteomes" id="UP001141806">
    <property type="component" value="Unassembled WGS sequence"/>
</dbReference>
<comment type="caution">
    <text evidence="2">The sequence shown here is derived from an EMBL/GenBank/DDBJ whole genome shotgun (WGS) entry which is preliminary data.</text>
</comment>
<evidence type="ECO:0000313" key="3">
    <source>
        <dbReference type="Proteomes" id="UP001141806"/>
    </source>
</evidence>
<keyword evidence="1" id="KW-0732">Signal</keyword>
<dbReference type="AlphaFoldDB" id="A0A9Q0K7R0"/>
<proteinExistence type="predicted"/>
<dbReference type="EMBL" id="JAMYWD010000007">
    <property type="protein sequence ID" value="KAJ4965423.1"/>
    <property type="molecule type" value="Genomic_DNA"/>
</dbReference>
<feature type="signal peptide" evidence="1">
    <location>
        <begin position="1"/>
        <end position="16"/>
    </location>
</feature>
<evidence type="ECO:0000256" key="1">
    <source>
        <dbReference type="SAM" id="SignalP"/>
    </source>
</evidence>
<accession>A0A9Q0K7R0</accession>
<reference evidence="2" key="1">
    <citation type="journal article" date="2023" name="Plant J.">
        <title>The genome of the king protea, Protea cynaroides.</title>
        <authorList>
            <person name="Chang J."/>
            <person name="Duong T.A."/>
            <person name="Schoeman C."/>
            <person name="Ma X."/>
            <person name="Roodt D."/>
            <person name="Barker N."/>
            <person name="Li Z."/>
            <person name="Van de Peer Y."/>
            <person name="Mizrachi E."/>
        </authorList>
    </citation>
    <scope>NUCLEOTIDE SEQUENCE</scope>
    <source>
        <tissue evidence="2">Young leaves</tissue>
    </source>
</reference>
<protein>
    <submittedName>
        <fullName evidence="2">Uncharacterized protein</fullName>
    </submittedName>
</protein>
<keyword evidence="3" id="KW-1185">Reference proteome</keyword>
<evidence type="ECO:0000313" key="2">
    <source>
        <dbReference type="EMBL" id="KAJ4965423.1"/>
    </source>
</evidence>
<name>A0A9Q0K7R0_9MAGN</name>